<proteinExistence type="predicted"/>
<dbReference type="InterPro" id="IPR032498">
    <property type="entry name" value="PI3K_P85_iSH2"/>
</dbReference>
<dbReference type="Pfam" id="PF16454">
    <property type="entry name" value="PI3K_P85_iSH2"/>
    <property type="match status" value="1"/>
</dbReference>
<dbReference type="Gene3D" id="1.10.287.1490">
    <property type="match status" value="1"/>
</dbReference>
<comment type="caution">
    <text evidence="2">The sequence shown here is derived from an EMBL/GenBank/DDBJ whole genome shotgun (WGS) entry which is preliminary data.</text>
</comment>
<organism evidence="2 3">
    <name type="scientific">Myotis myotis</name>
    <name type="common">Greater mouse-eared bat</name>
    <name type="synonym">Vespertilio myotis</name>
    <dbReference type="NCBI Taxonomy" id="51298"/>
    <lineage>
        <taxon>Eukaryota</taxon>
        <taxon>Metazoa</taxon>
        <taxon>Chordata</taxon>
        <taxon>Craniata</taxon>
        <taxon>Vertebrata</taxon>
        <taxon>Euteleostomi</taxon>
        <taxon>Mammalia</taxon>
        <taxon>Eutheria</taxon>
        <taxon>Laurasiatheria</taxon>
        <taxon>Chiroptera</taxon>
        <taxon>Yangochiroptera</taxon>
        <taxon>Vespertilionidae</taxon>
        <taxon>Myotis</taxon>
    </lineage>
</organism>
<dbReference type="PRINTS" id="PR00678">
    <property type="entry name" value="PI3KINASEP85"/>
</dbReference>
<evidence type="ECO:0000313" key="2">
    <source>
        <dbReference type="EMBL" id="KAF6282413.1"/>
    </source>
</evidence>
<dbReference type="EMBL" id="JABWUV010000020">
    <property type="protein sequence ID" value="KAF6282413.1"/>
    <property type="molecule type" value="Genomic_DNA"/>
</dbReference>
<evidence type="ECO:0000313" key="3">
    <source>
        <dbReference type="Proteomes" id="UP000527355"/>
    </source>
</evidence>
<accession>A0A7J7S211</accession>
<reference evidence="2 3" key="1">
    <citation type="journal article" date="2020" name="Nature">
        <title>Six reference-quality genomes reveal evolution of bat adaptations.</title>
        <authorList>
            <person name="Jebb D."/>
            <person name="Huang Z."/>
            <person name="Pippel M."/>
            <person name="Hughes G.M."/>
            <person name="Lavrichenko K."/>
            <person name="Devanna P."/>
            <person name="Winkler S."/>
            <person name="Jermiin L.S."/>
            <person name="Skirmuntt E.C."/>
            <person name="Katzourakis A."/>
            <person name="Burkitt-Gray L."/>
            <person name="Ray D.A."/>
            <person name="Sullivan K.A.M."/>
            <person name="Roscito J.G."/>
            <person name="Kirilenko B.M."/>
            <person name="Davalos L.M."/>
            <person name="Corthals A.P."/>
            <person name="Power M.L."/>
            <person name="Jones G."/>
            <person name="Ransome R.D."/>
            <person name="Dechmann D.K.N."/>
            <person name="Locatelli A.G."/>
            <person name="Puechmaille S.J."/>
            <person name="Fedrigo O."/>
            <person name="Jarvis E.D."/>
            <person name="Hiller M."/>
            <person name="Vernes S.C."/>
            <person name="Myers E.W."/>
            <person name="Teeling E.C."/>
        </authorList>
    </citation>
    <scope>NUCLEOTIDE SEQUENCE [LARGE SCALE GENOMIC DNA]</scope>
    <source>
        <strain evidence="2">MMyoMyo1</strain>
        <tissue evidence="2">Flight muscle</tissue>
    </source>
</reference>
<gene>
    <name evidence="2" type="ORF">mMyoMyo1_010058</name>
</gene>
<keyword evidence="3" id="KW-1185">Reference proteome</keyword>
<sequence>MSLIAGTHESRRKLEQELPTQALDNREIDQRMSSLRPDLMQLRRIRDKYLVWLSQKGARQKKINEWLGIKNETEDQYALMEDADDLPHHEDRTCYVGKVNCTQAEEMLNGKRMVPSSSVRAASGAAVPALWWWTAIPSTVSSTARPLAWVLQSPTTCTGL</sequence>
<evidence type="ECO:0000259" key="1">
    <source>
        <dbReference type="Pfam" id="PF16454"/>
    </source>
</evidence>
<protein>
    <recommendedName>
        <fullName evidence="1">PI3K regulatory subunit p85-related inter-SH2 domain-containing protein</fullName>
    </recommendedName>
</protein>
<dbReference type="VEuPathDB" id="HostDB:GeneID_118657573"/>
<dbReference type="Proteomes" id="UP000527355">
    <property type="component" value="Unassembled WGS sequence"/>
</dbReference>
<feature type="domain" description="PI3K regulatory subunit p85-related inter-SH2" evidence="1">
    <location>
        <begin position="8"/>
        <end position="68"/>
    </location>
</feature>
<dbReference type="AlphaFoldDB" id="A0A7J7S211"/>
<name>A0A7J7S211_MYOMY</name>